<evidence type="ECO:0000313" key="6">
    <source>
        <dbReference type="EMBL" id="TKJ41607.1"/>
    </source>
</evidence>
<organism evidence="6 7">
    <name type="scientific">candidate division LCP-89 bacterium B3_LCP</name>
    <dbReference type="NCBI Taxonomy" id="2012998"/>
    <lineage>
        <taxon>Bacteria</taxon>
        <taxon>Pseudomonadati</taxon>
        <taxon>Bacteria division LCP-89</taxon>
    </lineage>
</organism>
<dbReference type="Proteomes" id="UP000319619">
    <property type="component" value="Unassembled WGS sequence"/>
</dbReference>
<dbReference type="GO" id="GO:0015159">
    <property type="term" value="F:polysaccharide transmembrane transporter activity"/>
    <property type="evidence" value="ECO:0007669"/>
    <property type="project" value="InterPro"/>
</dbReference>
<protein>
    <submittedName>
        <fullName evidence="6">Uncharacterized protein</fullName>
    </submittedName>
</protein>
<dbReference type="AlphaFoldDB" id="A0A532V3N4"/>
<dbReference type="Gene3D" id="3.10.560.10">
    <property type="entry name" value="Outer membrane lipoprotein wza domain like"/>
    <property type="match status" value="1"/>
</dbReference>
<dbReference type="PANTHER" id="PTHR33619">
    <property type="entry name" value="POLYSACCHARIDE EXPORT PROTEIN GFCE-RELATED"/>
    <property type="match status" value="1"/>
</dbReference>
<dbReference type="InterPro" id="IPR049712">
    <property type="entry name" value="Poly_export"/>
</dbReference>
<evidence type="ECO:0000313" key="7">
    <source>
        <dbReference type="Proteomes" id="UP000319619"/>
    </source>
</evidence>
<keyword evidence="2" id="KW-1133">Transmembrane helix</keyword>
<name>A0A532V3N4_UNCL8</name>
<reference evidence="6 7" key="1">
    <citation type="submission" date="2017-06" db="EMBL/GenBank/DDBJ databases">
        <title>Novel microbial phyla capable of carbon fixation and sulfur reduction in deep-sea sediments.</title>
        <authorList>
            <person name="Huang J."/>
            <person name="Baker B."/>
            <person name="Wang Y."/>
        </authorList>
    </citation>
    <scope>NUCLEOTIDE SEQUENCE [LARGE SCALE GENOMIC DNA]</scope>
    <source>
        <strain evidence="6">B3_LCP</strain>
    </source>
</reference>
<proteinExistence type="predicted"/>
<evidence type="ECO:0000259" key="5">
    <source>
        <dbReference type="Pfam" id="PF10531"/>
    </source>
</evidence>
<comment type="caution">
    <text evidence="6">The sequence shown here is derived from an EMBL/GenBank/DDBJ whole genome shotgun (WGS) entry which is preliminary data.</text>
</comment>
<feature type="domain" description="Soluble ligand binding" evidence="5">
    <location>
        <begin position="109"/>
        <end position="156"/>
    </location>
</feature>
<gene>
    <name evidence="6" type="ORF">CEE37_03310</name>
</gene>
<dbReference type="EMBL" id="NJBN01000002">
    <property type="protein sequence ID" value="TKJ41607.1"/>
    <property type="molecule type" value="Genomic_DNA"/>
</dbReference>
<feature type="transmembrane region" description="Helical" evidence="2">
    <location>
        <begin position="199"/>
        <end position="219"/>
    </location>
</feature>
<evidence type="ECO:0000256" key="2">
    <source>
        <dbReference type="SAM" id="Phobius"/>
    </source>
</evidence>
<dbReference type="PANTHER" id="PTHR33619:SF3">
    <property type="entry name" value="POLYSACCHARIDE EXPORT PROTEIN GFCE-RELATED"/>
    <property type="match status" value="1"/>
</dbReference>
<sequence length="221" mass="24793">MGKTMRSLLQILTFVLVVLIIASPAAAQDEGMYRIKSADNLYIYVHENNDLTMQITVLPDGNISYPLVGSLYVDGLTTVGLQDALTAKLKQYLQNPVVVVTISSQTSYKVYVLGEINKPGVYPYESNNRLTDYLALAGGTTPQANLKECYVYPKNNWDQGEIYNLKDLFEEEDFTINITLQPDDTILMKRKPDFFLDEWAEIAQLVGVIVGSVTLYFVATR</sequence>
<feature type="chain" id="PRO_5022101031" evidence="3">
    <location>
        <begin position="28"/>
        <end position="221"/>
    </location>
</feature>
<evidence type="ECO:0000259" key="4">
    <source>
        <dbReference type="Pfam" id="PF02563"/>
    </source>
</evidence>
<dbReference type="InterPro" id="IPR003715">
    <property type="entry name" value="Poly_export_N"/>
</dbReference>
<evidence type="ECO:0000256" key="1">
    <source>
        <dbReference type="ARBA" id="ARBA00022729"/>
    </source>
</evidence>
<keyword evidence="1 3" id="KW-0732">Signal</keyword>
<evidence type="ECO:0000256" key="3">
    <source>
        <dbReference type="SAM" id="SignalP"/>
    </source>
</evidence>
<dbReference type="InterPro" id="IPR019554">
    <property type="entry name" value="Soluble_ligand-bd"/>
</dbReference>
<keyword evidence="2" id="KW-0812">Transmembrane</keyword>
<feature type="domain" description="Polysaccharide export protein N-terminal" evidence="4">
    <location>
        <begin position="30"/>
        <end position="102"/>
    </location>
</feature>
<feature type="signal peptide" evidence="3">
    <location>
        <begin position="1"/>
        <end position="27"/>
    </location>
</feature>
<accession>A0A532V3N4</accession>
<keyword evidence="2" id="KW-0472">Membrane</keyword>
<dbReference type="Gene3D" id="3.30.1950.10">
    <property type="entry name" value="wza like domain"/>
    <property type="match status" value="1"/>
</dbReference>
<dbReference type="Pfam" id="PF02563">
    <property type="entry name" value="Poly_export"/>
    <property type="match status" value="1"/>
</dbReference>
<dbReference type="Pfam" id="PF10531">
    <property type="entry name" value="SLBB"/>
    <property type="match status" value="1"/>
</dbReference>